<dbReference type="InterPro" id="IPR036374">
    <property type="entry name" value="OxRdtase_Mopterin-bd_sf"/>
</dbReference>
<dbReference type="InterPro" id="IPR000572">
    <property type="entry name" value="OxRdtase_Mopterin-bd_dom"/>
</dbReference>
<accession>A0A7H1J6A5</accession>
<dbReference type="Pfam" id="PF00174">
    <property type="entry name" value="Oxidored_molyb"/>
    <property type="match status" value="1"/>
</dbReference>
<dbReference type="SUPFAM" id="SSF56524">
    <property type="entry name" value="Oxidoreductase molybdopterin-binding domain"/>
    <property type="match status" value="1"/>
</dbReference>
<evidence type="ECO:0000313" key="4">
    <source>
        <dbReference type="Proteomes" id="UP000516370"/>
    </source>
</evidence>
<feature type="domain" description="Oxidoreductase molybdopterin-binding" evidence="2">
    <location>
        <begin position="40"/>
        <end position="136"/>
    </location>
</feature>
<keyword evidence="4" id="KW-1185">Reference proteome</keyword>
<sequence length="166" mass="18787">MRLLFPSVFLCLIFMSIATHASEMPNNKTILTVSGAISAERQVKFDMTMLQTLPQYSITTHNPWAKGLHTYQGFSAIDLLKRLGSQSTLLQVTALNDYMTEIPVSDFAENGAIFATHQDGKPMSVRNLGPIMVIYPFDERKELKSELFYGRSIWQIRHIKAMAITE</sequence>
<keyword evidence="1" id="KW-0732">Signal</keyword>
<gene>
    <name evidence="3" type="ORF">IBG28_20705</name>
</gene>
<dbReference type="Proteomes" id="UP000516370">
    <property type="component" value="Chromosome"/>
</dbReference>
<dbReference type="EMBL" id="CP061081">
    <property type="protein sequence ID" value="QNT06021.1"/>
    <property type="molecule type" value="Genomic_DNA"/>
</dbReference>
<evidence type="ECO:0000256" key="1">
    <source>
        <dbReference type="SAM" id="SignalP"/>
    </source>
</evidence>
<dbReference type="OrthoDB" id="9798763at2"/>
<dbReference type="KEGG" id="mard:IBG28_20705"/>
<reference evidence="3 4" key="1">
    <citation type="submission" date="2020-09" db="EMBL/GenBank/DDBJ databases">
        <title>Complete genome sequence of an Arctic sea ice bacterium Marinomonas arctica BSI20414.</title>
        <authorList>
            <person name="Liao L."/>
            <person name="Chen B."/>
        </authorList>
    </citation>
    <scope>NUCLEOTIDE SEQUENCE [LARGE SCALE GENOMIC DNA]</scope>
    <source>
        <strain evidence="3 4">BSI20414</strain>
    </source>
</reference>
<organism evidence="3 4">
    <name type="scientific">Marinomonas arctica</name>
    <dbReference type="NCBI Taxonomy" id="383750"/>
    <lineage>
        <taxon>Bacteria</taxon>
        <taxon>Pseudomonadati</taxon>
        <taxon>Pseudomonadota</taxon>
        <taxon>Gammaproteobacteria</taxon>
        <taxon>Oceanospirillales</taxon>
        <taxon>Oceanospirillaceae</taxon>
        <taxon>Marinomonas</taxon>
    </lineage>
</organism>
<feature type="signal peptide" evidence="1">
    <location>
        <begin position="1"/>
        <end position="21"/>
    </location>
</feature>
<evidence type="ECO:0000313" key="3">
    <source>
        <dbReference type="EMBL" id="QNT06021.1"/>
    </source>
</evidence>
<feature type="chain" id="PRO_5028951496" evidence="1">
    <location>
        <begin position="22"/>
        <end position="166"/>
    </location>
</feature>
<protein>
    <submittedName>
        <fullName evidence="3">Molybdopterin-dependent oxidoreductase</fullName>
    </submittedName>
</protein>
<proteinExistence type="predicted"/>
<dbReference type="Gene3D" id="3.90.420.10">
    <property type="entry name" value="Oxidoreductase, molybdopterin-binding domain"/>
    <property type="match status" value="1"/>
</dbReference>
<dbReference type="AlphaFoldDB" id="A0A7H1J6A5"/>
<evidence type="ECO:0000259" key="2">
    <source>
        <dbReference type="Pfam" id="PF00174"/>
    </source>
</evidence>
<name>A0A7H1J6A5_9GAMM</name>